<evidence type="ECO:0000313" key="9">
    <source>
        <dbReference type="EMBL" id="KGQ70928.1"/>
    </source>
</evidence>
<dbReference type="GO" id="GO:0016020">
    <property type="term" value="C:membrane"/>
    <property type="evidence" value="ECO:0007669"/>
    <property type="project" value="InterPro"/>
</dbReference>
<feature type="domain" description="PTS EIIA type-4" evidence="8">
    <location>
        <begin position="1"/>
        <end position="124"/>
    </location>
</feature>
<keyword evidence="3" id="KW-0963">Cytoplasm</keyword>
<evidence type="ECO:0000256" key="7">
    <source>
        <dbReference type="ARBA" id="ARBA00022777"/>
    </source>
</evidence>
<dbReference type="Proteomes" id="UP000030380">
    <property type="component" value="Unassembled WGS sequence"/>
</dbReference>
<sequence length="144" mass="15841">MICIIVLGHGHFASGIQYAINQIIGEQENIAFIDFPESKSPAQLKDEILTTLEQCEHRDGVLFCSDILGGSPFRTASLISQQLPISEVITGTNLQMLIECSMEKDGLTFAELVELAIHSGKQGILKLSDELLHHRNHTTQDNGI</sequence>
<evidence type="ECO:0000256" key="6">
    <source>
        <dbReference type="ARBA" id="ARBA00022683"/>
    </source>
</evidence>
<reference evidence="9 10" key="1">
    <citation type="submission" date="2014-11" db="EMBL/GenBank/DDBJ databases">
        <title>Draft genome sequence of Chelonobacter oris 1662T, associated with respiratory disease in Hermann's Tortoises.</title>
        <authorList>
            <person name="Kudirkiene E."/>
            <person name="Hansen M.J."/>
            <person name="Bojesen A.M."/>
        </authorList>
    </citation>
    <scope>NUCLEOTIDE SEQUENCE [LARGE SCALE GENOMIC DNA]</scope>
    <source>
        <strain evidence="9 10">1662</strain>
    </source>
</reference>
<dbReference type="SUPFAM" id="SSF53062">
    <property type="entry name" value="PTS system fructose IIA component-like"/>
    <property type="match status" value="1"/>
</dbReference>
<dbReference type="Gene3D" id="3.40.50.510">
    <property type="entry name" value="Phosphotransferase system, mannose-type IIA component"/>
    <property type="match status" value="1"/>
</dbReference>
<organism evidence="9 10">
    <name type="scientific">Chelonobacter oris</name>
    <dbReference type="NCBI Taxonomy" id="505317"/>
    <lineage>
        <taxon>Bacteria</taxon>
        <taxon>Pseudomonadati</taxon>
        <taxon>Pseudomonadota</taxon>
        <taxon>Gammaproteobacteria</taxon>
        <taxon>Pasteurellales</taxon>
        <taxon>Pasteurellaceae</taxon>
        <taxon>Chelonobacter</taxon>
    </lineage>
</organism>
<name>A0A0A3AND6_9PAST</name>
<dbReference type="GO" id="GO:0016301">
    <property type="term" value="F:kinase activity"/>
    <property type="evidence" value="ECO:0007669"/>
    <property type="project" value="UniProtKB-KW"/>
</dbReference>
<keyword evidence="6" id="KW-0598">Phosphotransferase system</keyword>
<evidence type="ECO:0000256" key="1">
    <source>
        <dbReference type="ARBA" id="ARBA00004496"/>
    </source>
</evidence>
<accession>A0A0A3AND6</accession>
<keyword evidence="4" id="KW-0762">Sugar transport</keyword>
<evidence type="ECO:0000256" key="4">
    <source>
        <dbReference type="ARBA" id="ARBA00022597"/>
    </source>
</evidence>
<dbReference type="PANTHER" id="PTHR33799:SF1">
    <property type="entry name" value="PTS SYSTEM MANNOSE-SPECIFIC EIIAB COMPONENT-RELATED"/>
    <property type="match status" value="1"/>
</dbReference>
<evidence type="ECO:0000256" key="3">
    <source>
        <dbReference type="ARBA" id="ARBA00022490"/>
    </source>
</evidence>
<evidence type="ECO:0000256" key="5">
    <source>
        <dbReference type="ARBA" id="ARBA00022679"/>
    </source>
</evidence>
<comment type="subcellular location">
    <subcellularLocation>
        <location evidence="1">Cytoplasm</location>
    </subcellularLocation>
</comment>
<dbReference type="InterPro" id="IPR036662">
    <property type="entry name" value="PTS_EIIA_man-typ_sf"/>
</dbReference>
<dbReference type="PANTHER" id="PTHR33799">
    <property type="entry name" value="PTS PERMEASE-RELATED-RELATED"/>
    <property type="match status" value="1"/>
</dbReference>
<evidence type="ECO:0000256" key="2">
    <source>
        <dbReference type="ARBA" id="ARBA00022448"/>
    </source>
</evidence>
<dbReference type="GO" id="GO:0009401">
    <property type="term" value="P:phosphoenolpyruvate-dependent sugar phosphotransferase system"/>
    <property type="evidence" value="ECO:0007669"/>
    <property type="project" value="UniProtKB-KW"/>
</dbReference>
<evidence type="ECO:0000313" key="10">
    <source>
        <dbReference type="Proteomes" id="UP000030380"/>
    </source>
</evidence>
<dbReference type="InterPro" id="IPR033887">
    <property type="entry name" value="PTS_IIA_man"/>
</dbReference>
<keyword evidence="10" id="KW-1185">Reference proteome</keyword>
<gene>
    <name evidence="9" type="ORF">OA57_03570</name>
</gene>
<dbReference type="Pfam" id="PF03610">
    <property type="entry name" value="EIIA-man"/>
    <property type="match status" value="1"/>
</dbReference>
<keyword evidence="5" id="KW-0808">Transferase</keyword>
<protein>
    <recommendedName>
        <fullName evidence="8">PTS EIIA type-4 domain-containing protein</fullName>
    </recommendedName>
</protein>
<dbReference type="PROSITE" id="PS51096">
    <property type="entry name" value="PTS_EIIA_TYPE_4"/>
    <property type="match status" value="1"/>
</dbReference>
<dbReference type="NCBIfam" id="NF040761">
    <property type="entry name" value="AgaF"/>
    <property type="match status" value="1"/>
</dbReference>
<keyword evidence="2" id="KW-0813">Transport</keyword>
<keyword evidence="7" id="KW-0418">Kinase</keyword>
<dbReference type="AlphaFoldDB" id="A0A0A3AND6"/>
<comment type="caution">
    <text evidence="9">The sequence shown here is derived from an EMBL/GenBank/DDBJ whole genome shotgun (WGS) entry which is preliminary data.</text>
</comment>
<dbReference type="CDD" id="cd00006">
    <property type="entry name" value="PTS_IIA_man"/>
    <property type="match status" value="1"/>
</dbReference>
<dbReference type="EMBL" id="JSUM01000004">
    <property type="protein sequence ID" value="KGQ70928.1"/>
    <property type="molecule type" value="Genomic_DNA"/>
</dbReference>
<proteinExistence type="predicted"/>
<evidence type="ECO:0000259" key="8">
    <source>
        <dbReference type="PROSITE" id="PS51096"/>
    </source>
</evidence>
<dbReference type="GO" id="GO:0005737">
    <property type="term" value="C:cytoplasm"/>
    <property type="evidence" value="ECO:0007669"/>
    <property type="project" value="UniProtKB-SubCell"/>
</dbReference>
<dbReference type="OrthoDB" id="3183705at2"/>
<dbReference type="InterPro" id="IPR051471">
    <property type="entry name" value="Bacterial_PTS_sugar_comp"/>
</dbReference>
<dbReference type="STRING" id="505317.OA57_03570"/>
<dbReference type="InterPro" id="IPR004701">
    <property type="entry name" value="PTS_EIIA_man-typ"/>
</dbReference>
<dbReference type="RefSeq" id="WP_034613676.1">
    <property type="nucleotide sequence ID" value="NZ_JSUM01000004.1"/>
</dbReference>